<evidence type="ECO:0000313" key="13">
    <source>
        <dbReference type="Proteomes" id="UP000246078"/>
    </source>
</evidence>
<dbReference type="SUPFAM" id="SSF48371">
    <property type="entry name" value="ARM repeat"/>
    <property type="match status" value="1"/>
</dbReference>
<dbReference type="GO" id="GO:0006897">
    <property type="term" value="P:endocytosis"/>
    <property type="evidence" value="ECO:0007669"/>
    <property type="project" value="TreeGrafter"/>
</dbReference>
<dbReference type="VEuPathDB" id="TriTrypDB:TcBrA4_0010750"/>
<dbReference type="VEuPathDB" id="TriTrypDB:TCDM_07251"/>
<dbReference type="Pfam" id="PF00792">
    <property type="entry name" value="PI3K_C2"/>
    <property type="match status" value="1"/>
</dbReference>
<dbReference type="Gene3D" id="2.60.40.150">
    <property type="entry name" value="C2 domain"/>
    <property type="match status" value="1"/>
</dbReference>
<dbReference type="PANTHER" id="PTHR10048">
    <property type="entry name" value="PHOSPHATIDYLINOSITOL KINASE"/>
    <property type="match status" value="1"/>
</dbReference>
<dbReference type="GO" id="GO:0005777">
    <property type="term" value="C:peroxisome"/>
    <property type="evidence" value="ECO:0007669"/>
    <property type="project" value="TreeGrafter"/>
</dbReference>
<dbReference type="InterPro" id="IPR002420">
    <property type="entry name" value="PI3K-type_C2_dom"/>
</dbReference>
<dbReference type="InterPro" id="IPR016024">
    <property type="entry name" value="ARM-type_fold"/>
</dbReference>
<evidence type="ECO:0000259" key="10">
    <source>
        <dbReference type="PROSITE" id="PS51545"/>
    </source>
</evidence>
<evidence type="ECO:0000256" key="2">
    <source>
        <dbReference type="ARBA" id="ARBA00022679"/>
    </source>
</evidence>
<dbReference type="SMR" id="A0A2V2WYR3"/>
<dbReference type="VEuPathDB" id="TriTrypDB:Tc_MARK_165"/>
<keyword evidence="2 6" id="KW-0808">Transferase</keyword>
<dbReference type="InterPro" id="IPR015433">
    <property type="entry name" value="PI3/4_kinase"/>
</dbReference>
<protein>
    <recommendedName>
        <fullName evidence="1">phosphatidylinositol 3-kinase</fullName>
        <ecNumber evidence="1">2.7.1.137</ecNumber>
    </recommendedName>
</protein>
<feature type="domain" description="C2 PI3K-type" evidence="11">
    <location>
        <begin position="77"/>
        <end position="224"/>
    </location>
</feature>
<dbReference type="GO" id="GO:0048015">
    <property type="term" value="P:phosphatidylinositol-mediated signaling"/>
    <property type="evidence" value="ECO:0007669"/>
    <property type="project" value="TreeGrafter"/>
</dbReference>
<evidence type="ECO:0000256" key="1">
    <source>
        <dbReference type="ARBA" id="ARBA00012073"/>
    </source>
</evidence>
<dbReference type="Pfam" id="PF00613">
    <property type="entry name" value="PI3Ka"/>
    <property type="match status" value="1"/>
</dbReference>
<dbReference type="VEuPathDB" id="TriTrypDB:TcCLB.511903.160"/>
<dbReference type="Gene3D" id="1.10.1070.11">
    <property type="entry name" value="Phosphatidylinositol 3-/4-kinase, catalytic domain"/>
    <property type="match status" value="1"/>
</dbReference>
<dbReference type="VEuPathDB" id="TriTrypDB:TcG_05533"/>
<dbReference type="FunFam" id="1.10.1070.11:FF:000002">
    <property type="entry name" value="Phosphatidylinositol 3-kinase catalytic subunit type 3"/>
    <property type="match status" value="1"/>
</dbReference>
<dbReference type="PROSITE" id="PS50290">
    <property type="entry name" value="PI3_4_KINASE_3"/>
    <property type="match status" value="1"/>
</dbReference>
<feature type="compositionally biased region" description="Basic and acidic residues" evidence="8">
    <location>
        <begin position="64"/>
        <end position="77"/>
    </location>
</feature>
<evidence type="ECO:0000313" key="12">
    <source>
        <dbReference type="EMBL" id="PWV13627.1"/>
    </source>
</evidence>
<dbReference type="PROSITE" id="PS51547">
    <property type="entry name" value="C2_PI3K"/>
    <property type="match status" value="1"/>
</dbReference>
<dbReference type="GO" id="GO:0000407">
    <property type="term" value="C:phagophore assembly site"/>
    <property type="evidence" value="ECO:0007669"/>
    <property type="project" value="TreeGrafter"/>
</dbReference>
<dbReference type="Gene3D" id="3.30.1010.10">
    <property type="entry name" value="Phosphatidylinositol 3-kinase Catalytic Subunit, Chain A, domain 4"/>
    <property type="match status" value="1"/>
</dbReference>
<proteinExistence type="inferred from homology"/>
<comment type="caution">
    <text evidence="12">The sequence shown here is derived from an EMBL/GenBank/DDBJ whole genome shotgun (WGS) entry which is preliminary data.</text>
</comment>
<dbReference type="OrthoDB" id="67688at2759"/>
<dbReference type="GO" id="GO:0034272">
    <property type="term" value="C:phosphatidylinositol 3-kinase complex, class III, type II"/>
    <property type="evidence" value="ECO:0007669"/>
    <property type="project" value="TreeGrafter"/>
</dbReference>
<dbReference type="GO" id="GO:0000045">
    <property type="term" value="P:autophagosome assembly"/>
    <property type="evidence" value="ECO:0007669"/>
    <property type="project" value="TreeGrafter"/>
</dbReference>
<dbReference type="SUPFAM" id="SSF56112">
    <property type="entry name" value="Protein kinase-like (PK-like)"/>
    <property type="match status" value="1"/>
</dbReference>
<dbReference type="PROSITE" id="PS00915">
    <property type="entry name" value="PI3_4_KINASE_1"/>
    <property type="match status" value="1"/>
</dbReference>
<dbReference type="VEuPathDB" id="TriTrypDB:C3747_42g193"/>
<dbReference type="Proteomes" id="UP000246078">
    <property type="component" value="Unassembled WGS sequence"/>
</dbReference>
<dbReference type="InterPro" id="IPR035892">
    <property type="entry name" value="C2_domain_sf"/>
</dbReference>
<dbReference type="EC" id="2.7.1.137" evidence="1"/>
<dbReference type="PROSITE" id="PS00916">
    <property type="entry name" value="PI3_4_KINASE_2"/>
    <property type="match status" value="1"/>
</dbReference>
<dbReference type="InterPro" id="IPR001263">
    <property type="entry name" value="PI3K_accessory_dom"/>
</dbReference>
<dbReference type="VEuPathDB" id="TriTrypDB:TcCL_NonESM05518"/>
<gene>
    <name evidence="12" type="ORF">C3747_42g193</name>
</gene>
<dbReference type="SMART" id="SM00145">
    <property type="entry name" value="PI3Ka"/>
    <property type="match status" value="1"/>
</dbReference>
<dbReference type="AlphaFoldDB" id="A0A2V2WYR3"/>
<dbReference type="SUPFAM" id="SSF49562">
    <property type="entry name" value="C2 domain (Calcium/lipid-binding domain, CaLB)"/>
    <property type="match status" value="1"/>
</dbReference>
<dbReference type="OMA" id="LHKFAQY"/>
<dbReference type="VEuPathDB" id="TriTrypDB:TcCL_NonESM05517"/>
<organism evidence="12 13">
    <name type="scientific">Trypanosoma cruzi</name>
    <dbReference type="NCBI Taxonomy" id="5693"/>
    <lineage>
        <taxon>Eukaryota</taxon>
        <taxon>Discoba</taxon>
        <taxon>Euglenozoa</taxon>
        <taxon>Kinetoplastea</taxon>
        <taxon>Metakinetoplastina</taxon>
        <taxon>Trypanosomatida</taxon>
        <taxon>Trypanosomatidae</taxon>
        <taxon>Trypanosoma</taxon>
        <taxon>Schizotrypanum</taxon>
    </lineage>
</organism>
<evidence type="ECO:0000259" key="9">
    <source>
        <dbReference type="PROSITE" id="PS50290"/>
    </source>
</evidence>
<dbReference type="PANTHER" id="PTHR10048:SF7">
    <property type="entry name" value="PHOSPHATIDYLINOSITOL 3-KINASE CATALYTIC SUBUNIT TYPE 3"/>
    <property type="match status" value="1"/>
</dbReference>
<dbReference type="VEuPathDB" id="TriTrypDB:TcCLB.511067.4"/>
<keyword evidence="3 6" id="KW-0547">Nucleotide-binding</keyword>
<sequence length="907" mass="103038">MATNEGNVVQALQEQKHYDTFHWVLPSSEFIAANDITDYFMIYLRAIGGWCMRRDAYNYEDEEKGGRGRETLEEENGKINMDMDPIGETQKQNGCGGVETLFVTLQMLHMEQPVTPMLQSSHTRGDACIFDEWVIFPISVRDMPLDAVVRCCVYSRHGLVGCTTFHPFTASGRLKAGPRRYKIHAEGSAGPKKKETPRWELLARDLHDGLLQPVPWMDKIVERRLAEMREVQEYEGSTRIAAGNASPTLSLLFPQVRSRVPVFLLSVPLNMVPTTLPTTPLAATPTRPYLDICIGDENLCEAKAHALSKSLFLISDADADVHPGLLERRQLQEIMRKPLIHLEGLKVDDEMLLWRFRFFLARDPAYFLLFMRCVNWKNEAEQQEALKVMQQWKPISFSQALVCLSFYFREVVHVRRYAISLMDRKSDEHILRFLLQLVQGVRYDVREELEQFLLRRALGCWELCSTLFWYVYVETLLEKSAETESRRGDERERYTVFLQRLVGKLEEVKPNFLQRIRRQEKLTGVLRNLYRTILRDPRDRLKRMEFATSLIDSKKCGIHELFSSPSEPRGNKAADGATPVTLPTHPCFVVENITSNGFHMFKSAKMPMKVPFLVQPECSNNSSMCRTASHAAPENAVASGPCFVPLALPSPDVGVIFKSGDDVRQDQLVVQLVQLIDGMLRKDGLDLCLTPYRVMATGTTEGLVEIVPDVVTFQSVQRDIAGYIRSHNPTNKAYDAAICRFTKSCAGYCVLTFILGIGDRHLENILLTHDGRLLHIDFGYILGNDPKPFPPPMKINKEMVETLGGPQSERYAEFKSYCCSSYNIIRKHAPLILSMLLLMVDASIPQISGDGKLDPRVNLLKVQEKLRLDLSNSQAAQYIQNVIADSVGSIFTNLWDVIHVAAQATRH</sequence>
<evidence type="ECO:0000256" key="3">
    <source>
        <dbReference type="ARBA" id="ARBA00022741"/>
    </source>
</evidence>
<dbReference type="GO" id="GO:0005768">
    <property type="term" value="C:endosome"/>
    <property type="evidence" value="ECO:0007669"/>
    <property type="project" value="TreeGrafter"/>
</dbReference>
<dbReference type="GO" id="GO:0016303">
    <property type="term" value="F:1-phosphatidylinositol-3-kinase activity"/>
    <property type="evidence" value="ECO:0007669"/>
    <property type="project" value="UniProtKB-EC"/>
</dbReference>
<dbReference type="VEuPathDB" id="TriTrypDB:TCSYLVIO_001303"/>
<keyword evidence="5 6" id="KW-0067">ATP-binding</keyword>
<dbReference type="VEuPathDB" id="TriTrypDB:TcCLB.511065.50"/>
<evidence type="ECO:0000256" key="4">
    <source>
        <dbReference type="ARBA" id="ARBA00022777"/>
    </source>
</evidence>
<evidence type="ECO:0000256" key="8">
    <source>
        <dbReference type="SAM" id="MobiDB-lite"/>
    </source>
</evidence>
<dbReference type="VEuPathDB" id="TriTrypDB:BCY84_05035"/>
<dbReference type="CDD" id="cd00896">
    <property type="entry name" value="PI3Kc_III"/>
    <property type="match status" value="1"/>
</dbReference>
<dbReference type="InterPro" id="IPR042236">
    <property type="entry name" value="PI3K_accessory_sf"/>
</dbReference>
<dbReference type="PROSITE" id="PS51545">
    <property type="entry name" value="PIK_HELICAL"/>
    <property type="match status" value="1"/>
</dbReference>
<dbReference type="VEuPathDB" id="TriTrypDB:C4B63_32g240"/>
<dbReference type="EMBL" id="PRFC01000042">
    <property type="protein sequence ID" value="PWV13627.1"/>
    <property type="molecule type" value="Genomic_DNA"/>
</dbReference>
<dbReference type="GO" id="GO:0034271">
    <property type="term" value="C:phosphatidylinositol 3-kinase complex, class III, type I"/>
    <property type="evidence" value="ECO:0007669"/>
    <property type="project" value="TreeGrafter"/>
</dbReference>
<dbReference type="InterPro" id="IPR008290">
    <property type="entry name" value="PI3K_Vps34"/>
</dbReference>
<evidence type="ECO:0000259" key="11">
    <source>
        <dbReference type="PROSITE" id="PS51547"/>
    </source>
</evidence>
<dbReference type="Pfam" id="PF00454">
    <property type="entry name" value="PI3_PI4_kinase"/>
    <property type="match status" value="2"/>
</dbReference>
<evidence type="ECO:0000256" key="5">
    <source>
        <dbReference type="ARBA" id="ARBA00022840"/>
    </source>
</evidence>
<evidence type="ECO:0000256" key="6">
    <source>
        <dbReference type="PIRNR" id="PIRNR000587"/>
    </source>
</evidence>
<accession>A0A2V2WYR3</accession>
<evidence type="ECO:0000256" key="7">
    <source>
        <dbReference type="PROSITE-ProRule" id="PRU00880"/>
    </source>
</evidence>
<reference evidence="12 13" key="1">
    <citation type="journal article" date="2018" name="Microb. Genom.">
        <title>Expanding an expanded genome: long-read sequencing of Trypanosoma cruzi.</title>
        <authorList>
            <person name="Berna L."/>
            <person name="Rodriguez M."/>
            <person name="Chiribao M.L."/>
            <person name="Parodi-Talice A."/>
            <person name="Pita S."/>
            <person name="Rijo G."/>
            <person name="Alvarez-Valin F."/>
            <person name="Robello C."/>
        </authorList>
    </citation>
    <scope>NUCLEOTIDE SEQUENCE [LARGE SCALE GENOMIC DNA]</scope>
    <source>
        <strain evidence="12 13">TCC</strain>
    </source>
</reference>
<feature type="domain" description="PIK helical" evidence="10">
    <location>
        <begin position="321"/>
        <end position="497"/>
    </location>
</feature>
<name>A0A2V2WYR3_TRYCR</name>
<dbReference type="InterPro" id="IPR036940">
    <property type="entry name" value="PI3/4_kinase_cat_sf"/>
</dbReference>
<feature type="domain" description="PI3K/PI4K catalytic" evidence="9">
    <location>
        <begin position="632"/>
        <end position="891"/>
    </location>
</feature>
<dbReference type="GO" id="GO:0005524">
    <property type="term" value="F:ATP binding"/>
    <property type="evidence" value="ECO:0007669"/>
    <property type="project" value="UniProtKB-UniRule"/>
</dbReference>
<dbReference type="PIRSF" id="PIRSF000587">
    <property type="entry name" value="PI3K_Vps34"/>
    <property type="match status" value="1"/>
</dbReference>
<dbReference type="VEuPathDB" id="TriTrypDB:ECC02_004144"/>
<dbReference type="InterPro" id="IPR057756">
    <property type="entry name" value="PI3-kinase_type3/VPS34_cat"/>
</dbReference>
<dbReference type="Gene3D" id="1.25.40.70">
    <property type="entry name" value="Phosphatidylinositol 3-kinase, accessory domain (PIK)"/>
    <property type="match status" value="1"/>
</dbReference>
<comment type="similarity">
    <text evidence="6 7">Belongs to the PI3/PI4-kinase family.</text>
</comment>
<dbReference type="InterPro" id="IPR018936">
    <property type="entry name" value="PI3/4_kinase_CS"/>
</dbReference>
<keyword evidence="4 6" id="KW-0418">Kinase</keyword>
<dbReference type="InterPro" id="IPR000403">
    <property type="entry name" value="PI3/4_kinase_cat_dom"/>
</dbReference>
<dbReference type="SMART" id="SM00146">
    <property type="entry name" value="PI3Kc"/>
    <property type="match status" value="1"/>
</dbReference>
<dbReference type="InterPro" id="IPR011009">
    <property type="entry name" value="Kinase-like_dom_sf"/>
</dbReference>
<dbReference type="VEuPathDB" id="TriTrypDB:TcYC6_0083660"/>
<feature type="region of interest" description="Disordered" evidence="8">
    <location>
        <begin position="62"/>
        <end position="85"/>
    </location>
</feature>
<dbReference type="VEuPathDB" id="TriTrypDB:C4B63_32g241"/>